<dbReference type="PANTHER" id="PTHR33353:SF34">
    <property type="entry name" value="ENDO-BETA-1,4-GLUCANASE D"/>
    <property type="match status" value="1"/>
</dbReference>
<evidence type="ECO:0000256" key="14">
    <source>
        <dbReference type="ARBA" id="ARBA00045077"/>
    </source>
</evidence>
<comment type="cofactor">
    <cofactor evidence="1">
        <name>Cu(2+)</name>
        <dbReference type="ChEBI" id="CHEBI:29036"/>
    </cofactor>
</comment>
<dbReference type="CDD" id="cd21175">
    <property type="entry name" value="LPMO_AA9"/>
    <property type="match status" value="1"/>
</dbReference>
<keyword evidence="8 16" id="KW-0732">Signal</keyword>
<dbReference type="GO" id="GO:0005576">
    <property type="term" value="C:extracellular region"/>
    <property type="evidence" value="ECO:0007669"/>
    <property type="project" value="UniProtKB-SubCell"/>
</dbReference>
<evidence type="ECO:0000256" key="11">
    <source>
        <dbReference type="ARBA" id="ARBA00023277"/>
    </source>
</evidence>
<dbReference type="GO" id="GO:0032259">
    <property type="term" value="P:methylation"/>
    <property type="evidence" value="ECO:0007669"/>
    <property type="project" value="UniProtKB-KW"/>
</dbReference>
<dbReference type="InterPro" id="IPR049892">
    <property type="entry name" value="AA9"/>
</dbReference>
<evidence type="ECO:0000256" key="5">
    <source>
        <dbReference type="ARBA" id="ARBA00022603"/>
    </source>
</evidence>
<comment type="similarity">
    <text evidence="13">Belongs to the polysaccharide monooxygenase AA9 family.</text>
</comment>
<sequence length="480" mass="50961">MLPVALSVLGLAAAVNAHGHVATVVAGGKEYTGGIPWSAPADAVGWAASNQDNGFVAPDAFSSGDIICHKSATPVSGYATVAAGSSISLVWNTWPESHHGPVIDYIAPVSGDFASVQKASLQWVKISEKGLVSGSNPGTWASDELIANGNTWTVTIPSKLAPGKYVLRHEIIALHSAGQSNGAQAYPQCINIEVTGSGSSSPSGGAAFTTFYTPTDPGILFNLYEAFTSYDIPGPNVWACFQMAGPGPKPDALVSKEDGIKYWDGVKADVNGMLGGLPEKGYGFISNLDLRSSRAFLTKLGIGTGCGRAVVGLALEGGAGIGRVTQGLLLDVAKEVDVIEPNSRFTAGLEKTPGVRSIFNVGLQDWRPENGDKYDLIWVQWCVGHLNDEQLVAFLEQCKSALQPESGIIVFKENMSHRDTDDFDEVDSAVTRQDSSRLGSYLSLFKQANLRVVRTELQRGFPEELLAVRSYALMPIDIQT</sequence>
<evidence type="ECO:0000256" key="1">
    <source>
        <dbReference type="ARBA" id="ARBA00001973"/>
    </source>
</evidence>
<dbReference type="EMBL" id="CDPU01000034">
    <property type="protein sequence ID" value="CEO53245.1"/>
    <property type="molecule type" value="Genomic_DNA"/>
</dbReference>
<evidence type="ECO:0000256" key="8">
    <source>
        <dbReference type="ARBA" id="ARBA00022729"/>
    </source>
</evidence>
<evidence type="ECO:0000256" key="6">
    <source>
        <dbReference type="ARBA" id="ARBA00022679"/>
    </source>
</evidence>
<comment type="catalytic activity">
    <reaction evidence="14">
        <text>[(1-&gt;4)-beta-D-glucosyl]n+m + reduced acceptor + O2 = 4-dehydro-beta-D-glucosyl-[(1-&gt;4)-beta-D-glucosyl]n-1 + [(1-&gt;4)-beta-D-glucosyl]m + acceptor + H2O.</text>
        <dbReference type="EC" id="1.14.99.56"/>
    </reaction>
</comment>
<dbReference type="InterPro" id="IPR029063">
    <property type="entry name" value="SAM-dependent_MTases_sf"/>
</dbReference>
<evidence type="ECO:0000256" key="3">
    <source>
        <dbReference type="ARBA" id="ARBA00009059"/>
    </source>
</evidence>
<dbReference type="Gene3D" id="3.40.50.150">
    <property type="entry name" value="Vaccinia Virus protein VP39"/>
    <property type="match status" value="1"/>
</dbReference>
<keyword evidence="4" id="KW-0964">Secreted</keyword>
<dbReference type="AlphaFoldDB" id="A0A0B7KE91"/>
<evidence type="ECO:0000256" key="7">
    <source>
        <dbReference type="ARBA" id="ARBA00022691"/>
    </source>
</evidence>
<organism evidence="18">
    <name type="scientific">Bionectria ochroleuca</name>
    <name type="common">Gliocladium roseum</name>
    <dbReference type="NCBI Taxonomy" id="29856"/>
    <lineage>
        <taxon>Eukaryota</taxon>
        <taxon>Fungi</taxon>
        <taxon>Dikarya</taxon>
        <taxon>Ascomycota</taxon>
        <taxon>Pezizomycotina</taxon>
        <taxon>Sordariomycetes</taxon>
        <taxon>Hypocreomycetidae</taxon>
        <taxon>Hypocreales</taxon>
        <taxon>Bionectriaceae</taxon>
        <taxon>Clonostachys</taxon>
    </lineage>
</organism>
<dbReference type="SUPFAM" id="SSF53335">
    <property type="entry name" value="S-adenosyl-L-methionine-dependent methyltransferases"/>
    <property type="match status" value="1"/>
</dbReference>
<reference evidence="18" key="1">
    <citation type="submission" date="2015-01" db="EMBL/GenBank/DDBJ databases">
        <authorList>
            <person name="Durling Mikael"/>
        </authorList>
    </citation>
    <scope>NUCLEOTIDE SEQUENCE</scope>
</reference>
<evidence type="ECO:0000256" key="13">
    <source>
        <dbReference type="ARBA" id="ARBA00044502"/>
    </source>
</evidence>
<evidence type="ECO:0000256" key="10">
    <source>
        <dbReference type="ARBA" id="ARBA00023157"/>
    </source>
</evidence>
<feature type="domain" description="Auxiliary Activity family 9 catalytic" evidence="17">
    <location>
        <begin position="18"/>
        <end position="227"/>
    </location>
</feature>
<keyword evidence="11" id="KW-0119">Carbohydrate metabolism</keyword>
<evidence type="ECO:0000256" key="15">
    <source>
        <dbReference type="ARBA" id="ARBA00047174"/>
    </source>
</evidence>
<evidence type="ECO:0000313" key="18">
    <source>
        <dbReference type="EMBL" id="CEO53245.1"/>
    </source>
</evidence>
<proteinExistence type="inferred from homology"/>
<keyword evidence="7" id="KW-0949">S-adenosyl-L-methionine</keyword>
<keyword evidence="10" id="KW-1015">Disulfide bond</keyword>
<dbReference type="InterPro" id="IPR008576">
    <property type="entry name" value="MeTrfase_NTM1"/>
</dbReference>
<dbReference type="Gene3D" id="2.70.50.70">
    <property type="match status" value="1"/>
</dbReference>
<gene>
    <name evidence="18" type="ORF">BN869_000009303_1</name>
</gene>
<comment type="similarity">
    <text evidence="3">Belongs to the methyltransferase superfamily. NTM1 family.</text>
</comment>
<dbReference type="CDD" id="cd02440">
    <property type="entry name" value="AdoMet_MTases"/>
    <property type="match status" value="1"/>
</dbReference>
<keyword evidence="5" id="KW-0489">Methyltransferase</keyword>
<keyword evidence="9" id="KW-0136">Cellulose degradation</keyword>
<evidence type="ECO:0000256" key="4">
    <source>
        <dbReference type="ARBA" id="ARBA00022525"/>
    </source>
</evidence>
<protein>
    <recommendedName>
        <fullName evidence="15">lytic cellulose monooxygenase (C4-dehydrogenating)</fullName>
        <ecNumber evidence="15">1.14.99.56</ecNumber>
    </recommendedName>
</protein>
<comment type="subcellular location">
    <subcellularLocation>
        <location evidence="2">Secreted</location>
    </subcellularLocation>
</comment>
<dbReference type="GO" id="GO:0030245">
    <property type="term" value="P:cellulose catabolic process"/>
    <property type="evidence" value="ECO:0007669"/>
    <property type="project" value="UniProtKB-KW"/>
</dbReference>
<keyword evidence="6" id="KW-0808">Transferase</keyword>
<accession>A0A0B7KE91</accession>
<dbReference type="InterPro" id="IPR005103">
    <property type="entry name" value="AA9_LPMO"/>
</dbReference>
<dbReference type="GO" id="GO:0008276">
    <property type="term" value="F:protein methyltransferase activity"/>
    <property type="evidence" value="ECO:0007669"/>
    <property type="project" value="UniProtKB-ARBA"/>
</dbReference>
<evidence type="ECO:0000256" key="16">
    <source>
        <dbReference type="SAM" id="SignalP"/>
    </source>
</evidence>
<name>A0A0B7KE91_BIOOC</name>
<evidence type="ECO:0000259" key="17">
    <source>
        <dbReference type="Pfam" id="PF03443"/>
    </source>
</evidence>
<feature type="signal peptide" evidence="16">
    <location>
        <begin position="1"/>
        <end position="17"/>
    </location>
</feature>
<feature type="chain" id="PRO_5002118119" description="lytic cellulose monooxygenase (C4-dehydrogenating)" evidence="16">
    <location>
        <begin position="18"/>
        <end position="480"/>
    </location>
</feature>
<dbReference type="EC" id="1.14.99.56" evidence="15"/>
<dbReference type="PANTHER" id="PTHR33353">
    <property type="entry name" value="PUTATIVE (AFU_ORTHOLOGUE AFUA_1G12560)-RELATED"/>
    <property type="match status" value="1"/>
</dbReference>
<dbReference type="Pfam" id="PF05891">
    <property type="entry name" value="Methyltransf_PK"/>
    <property type="match status" value="1"/>
</dbReference>
<evidence type="ECO:0000256" key="2">
    <source>
        <dbReference type="ARBA" id="ARBA00004613"/>
    </source>
</evidence>
<evidence type="ECO:0000256" key="12">
    <source>
        <dbReference type="ARBA" id="ARBA00023326"/>
    </source>
</evidence>
<evidence type="ECO:0000256" key="9">
    <source>
        <dbReference type="ARBA" id="ARBA00023001"/>
    </source>
</evidence>
<keyword evidence="12" id="KW-0624">Polysaccharide degradation</keyword>
<dbReference type="Pfam" id="PF03443">
    <property type="entry name" value="AA9"/>
    <property type="match status" value="1"/>
</dbReference>